<comment type="cofactor">
    <cofactor evidence="6">
        <name>heme</name>
        <dbReference type="ChEBI" id="CHEBI:30413"/>
    </cofactor>
</comment>
<evidence type="ECO:0000256" key="5">
    <source>
        <dbReference type="ARBA" id="ARBA00023004"/>
    </source>
</evidence>
<name>D8R0C2_SELML</name>
<dbReference type="GO" id="GO:0004497">
    <property type="term" value="F:monooxygenase activity"/>
    <property type="evidence" value="ECO:0007669"/>
    <property type="project" value="UniProtKB-KW"/>
</dbReference>
<keyword evidence="3 6" id="KW-0479">Metal-binding</keyword>
<dbReference type="PROSITE" id="PS00086">
    <property type="entry name" value="CYTOCHROME_P450"/>
    <property type="match status" value="1"/>
</dbReference>
<dbReference type="GO" id="GO:0016705">
    <property type="term" value="F:oxidoreductase activity, acting on paired donors, with incorporation or reduction of molecular oxygen"/>
    <property type="evidence" value="ECO:0007669"/>
    <property type="project" value="InterPro"/>
</dbReference>
<keyword evidence="5 6" id="KW-0408">Iron</keyword>
<dbReference type="GeneID" id="9654856"/>
<dbReference type="InterPro" id="IPR001128">
    <property type="entry name" value="Cyt_P450"/>
</dbReference>
<dbReference type="OrthoDB" id="1470350at2759"/>
<evidence type="ECO:0000313" key="8">
    <source>
        <dbReference type="EMBL" id="EFJ34950.1"/>
    </source>
</evidence>
<dbReference type="InterPro" id="IPR036396">
    <property type="entry name" value="Cyt_P450_sf"/>
</dbReference>
<dbReference type="EMBL" id="GL377569">
    <property type="protein sequence ID" value="EFJ34950.1"/>
    <property type="molecule type" value="Genomic_DNA"/>
</dbReference>
<dbReference type="PANTHER" id="PTHR47944">
    <property type="entry name" value="CYTOCHROME P450 98A9"/>
    <property type="match status" value="1"/>
</dbReference>
<dbReference type="OMA" id="ECQRCAN"/>
<dbReference type="Gene3D" id="1.10.630.10">
    <property type="entry name" value="Cytochrome P450"/>
    <property type="match status" value="1"/>
</dbReference>
<evidence type="ECO:0000256" key="2">
    <source>
        <dbReference type="ARBA" id="ARBA00022617"/>
    </source>
</evidence>
<comment type="similarity">
    <text evidence="1 7">Belongs to the cytochrome P450 family.</text>
</comment>
<dbReference type="Gramene" id="EFJ34950">
    <property type="protein sequence ID" value="EFJ34950"/>
    <property type="gene ID" value="SELMODRAFT_63552"/>
</dbReference>
<dbReference type="PANTHER" id="PTHR47944:SF19">
    <property type="entry name" value="CYTOCHROME P450 77A4"/>
    <property type="match status" value="1"/>
</dbReference>
<dbReference type="AlphaFoldDB" id="D8R0C2"/>
<dbReference type="PRINTS" id="PR00463">
    <property type="entry name" value="EP450I"/>
</dbReference>
<feature type="non-terminal residue" evidence="8">
    <location>
        <position position="1"/>
    </location>
</feature>
<evidence type="ECO:0000256" key="7">
    <source>
        <dbReference type="RuleBase" id="RU000461"/>
    </source>
</evidence>
<organism evidence="9">
    <name type="scientific">Selaginella moellendorffii</name>
    <name type="common">Spikemoss</name>
    <dbReference type="NCBI Taxonomy" id="88036"/>
    <lineage>
        <taxon>Eukaryota</taxon>
        <taxon>Viridiplantae</taxon>
        <taxon>Streptophyta</taxon>
        <taxon>Embryophyta</taxon>
        <taxon>Tracheophyta</taxon>
        <taxon>Lycopodiopsida</taxon>
        <taxon>Selaginellales</taxon>
        <taxon>Selaginellaceae</taxon>
        <taxon>Selaginella</taxon>
    </lineage>
</organism>
<dbReference type="PRINTS" id="PR00385">
    <property type="entry name" value="P450"/>
</dbReference>
<gene>
    <name evidence="8" type="primary">CYP77D1</name>
    <name evidence="8" type="ORF">SELMODRAFT_63552</name>
</gene>
<dbReference type="GO" id="GO:0020037">
    <property type="term" value="F:heme binding"/>
    <property type="evidence" value="ECO:0007669"/>
    <property type="project" value="InterPro"/>
</dbReference>
<evidence type="ECO:0000256" key="1">
    <source>
        <dbReference type="ARBA" id="ARBA00010617"/>
    </source>
</evidence>
<dbReference type="GO" id="GO:0005506">
    <property type="term" value="F:iron ion binding"/>
    <property type="evidence" value="ECO:0007669"/>
    <property type="project" value="InterPro"/>
</dbReference>
<dbReference type="STRING" id="88036.D8R0C2"/>
<reference evidence="8 9" key="1">
    <citation type="journal article" date="2011" name="Science">
        <title>The Selaginella genome identifies genetic changes associated with the evolution of vascular plants.</title>
        <authorList>
            <person name="Banks J.A."/>
            <person name="Nishiyama T."/>
            <person name="Hasebe M."/>
            <person name="Bowman J.L."/>
            <person name="Gribskov M."/>
            <person name="dePamphilis C."/>
            <person name="Albert V.A."/>
            <person name="Aono N."/>
            <person name="Aoyama T."/>
            <person name="Ambrose B.A."/>
            <person name="Ashton N.W."/>
            <person name="Axtell M.J."/>
            <person name="Barker E."/>
            <person name="Barker M.S."/>
            <person name="Bennetzen J.L."/>
            <person name="Bonawitz N.D."/>
            <person name="Chapple C."/>
            <person name="Cheng C."/>
            <person name="Correa L.G."/>
            <person name="Dacre M."/>
            <person name="DeBarry J."/>
            <person name="Dreyer I."/>
            <person name="Elias M."/>
            <person name="Engstrom E.M."/>
            <person name="Estelle M."/>
            <person name="Feng L."/>
            <person name="Finet C."/>
            <person name="Floyd S.K."/>
            <person name="Frommer W.B."/>
            <person name="Fujita T."/>
            <person name="Gramzow L."/>
            <person name="Gutensohn M."/>
            <person name="Harholt J."/>
            <person name="Hattori M."/>
            <person name="Heyl A."/>
            <person name="Hirai T."/>
            <person name="Hiwatashi Y."/>
            <person name="Ishikawa M."/>
            <person name="Iwata M."/>
            <person name="Karol K.G."/>
            <person name="Koehler B."/>
            <person name="Kolukisaoglu U."/>
            <person name="Kubo M."/>
            <person name="Kurata T."/>
            <person name="Lalonde S."/>
            <person name="Li K."/>
            <person name="Li Y."/>
            <person name="Litt A."/>
            <person name="Lyons E."/>
            <person name="Manning G."/>
            <person name="Maruyama T."/>
            <person name="Michael T.P."/>
            <person name="Mikami K."/>
            <person name="Miyazaki S."/>
            <person name="Morinaga S."/>
            <person name="Murata T."/>
            <person name="Mueller-Roeber B."/>
            <person name="Nelson D.R."/>
            <person name="Obara M."/>
            <person name="Oguri Y."/>
            <person name="Olmstead R.G."/>
            <person name="Onodera N."/>
            <person name="Petersen B.L."/>
            <person name="Pils B."/>
            <person name="Prigge M."/>
            <person name="Rensing S.A."/>
            <person name="Riano-Pachon D.M."/>
            <person name="Roberts A.W."/>
            <person name="Sato Y."/>
            <person name="Scheller H.V."/>
            <person name="Schulz B."/>
            <person name="Schulz C."/>
            <person name="Shakirov E.V."/>
            <person name="Shibagaki N."/>
            <person name="Shinohara N."/>
            <person name="Shippen D.E."/>
            <person name="Soerensen I."/>
            <person name="Sotooka R."/>
            <person name="Sugimoto N."/>
            <person name="Sugita M."/>
            <person name="Sumikawa N."/>
            <person name="Tanurdzic M."/>
            <person name="Theissen G."/>
            <person name="Ulvskov P."/>
            <person name="Wakazuki S."/>
            <person name="Weng J.K."/>
            <person name="Willats W.W."/>
            <person name="Wipf D."/>
            <person name="Wolf P.G."/>
            <person name="Yang L."/>
            <person name="Zimmer A.D."/>
            <person name="Zhu Q."/>
            <person name="Mitros T."/>
            <person name="Hellsten U."/>
            <person name="Loque D."/>
            <person name="Otillar R."/>
            <person name="Salamov A."/>
            <person name="Schmutz J."/>
            <person name="Shapiro H."/>
            <person name="Lindquist E."/>
            <person name="Lucas S."/>
            <person name="Rokhsar D."/>
            <person name="Grigoriev I.V."/>
        </authorList>
    </citation>
    <scope>NUCLEOTIDE SEQUENCE [LARGE SCALE GENOMIC DNA]</scope>
</reference>
<evidence type="ECO:0000256" key="3">
    <source>
        <dbReference type="ARBA" id="ARBA00022723"/>
    </source>
</evidence>
<dbReference type="InterPro" id="IPR002401">
    <property type="entry name" value="Cyt_P450_E_grp-I"/>
</dbReference>
<evidence type="ECO:0000256" key="6">
    <source>
        <dbReference type="PIRSR" id="PIRSR602401-1"/>
    </source>
</evidence>
<accession>D8R0C2</accession>
<dbReference type="Pfam" id="PF00067">
    <property type="entry name" value="p450"/>
    <property type="match status" value="1"/>
</dbReference>
<dbReference type="SUPFAM" id="SSF48264">
    <property type="entry name" value="Cytochrome P450"/>
    <property type="match status" value="1"/>
</dbReference>
<keyword evidence="9" id="KW-1185">Reference proteome</keyword>
<protein>
    <submittedName>
        <fullName evidence="8">Uncharacterized protein CYP77D1</fullName>
    </submittedName>
</protein>
<dbReference type="KEGG" id="smo:SELMODRAFT_63552"/>
<keyword evidence="2 6" id="KW-0349">Heme</keyword>
<dbReference type="InterPro" id="IPR017972">
    <property type="entry name" value="Cyt_P450_CS"/>
</dbReference>
<dbReference type="eggNOG" id="KOG0156">
    <property type="taxonomic scope" value="Eukaryota"/>
</dbReference>
<feature type="binding site" description="axial binding residue" evidence="6">
    <location>
        <position position="399"/>
    </location>
    <ligand>
        <name>heme</name>
        <dbReference type="ChEBI" id="CHEBI:30413"/>
    </ligand>
    <ligandPart>
        <name>Fe</name>
        <dbReference type="ChEBI" id="CHEBI:18248"/>
    </ligandPart>
</feature>
<keyword evidence="7" id="KW-0503">Monooxygenase</keyword>
<dbReference type="HOGENOM" id="CLU_001570_4_0_1"/>
<feature type="non-terminal residue" evidence="8">
    <location>
        <position position="449"/>
    </location>
</feature>
<sequence length="449" mass="49825">RRRMPPGPIGWPVLGSMREIPRLLSDPQKFQQLVARYGPIVTLWNGSVATILISSPDIAREALVEKGSVLASRPDVPSMRLLTSGFKTINSSPYGVHWRATRKNLVSGILSPRVMSGFAPVQEQAAEDLVRKLASEAKQSGGTVESLSVSVRCVLFQILSFVCFGRKLEEAKLEELNALMKEATTMLHPVLGDLVPFLKVFTSHTKQKSFLVRQNQLLKGLLSRECPAASESYVQTLLSLQGKNLEDVDLDLAVLVRELFIAGADTTTNCVEWSMANLIKYPGIQERVFRELAENVGQKSGVKVADLPKLPYLHAVVKEALRKHPPVYLSAPRTPVHATKLAGYDIPKESTVVVHLQSLSNDAGVWKNPDKFLPERFFEQTELSKRMSMIPFGAGRRDCPGKHLGMLHVHLIVANLVQAFEWRAEGKEVDLSPRTVFTVQMKNPLRASI</sequence>
<dbReference type="Proteomes" id="UP000001514">
    <property type="component" value="Unassembled WGS sequence"/>
</dbReference>
<evidence type="ECO:0000313" key="9">
    <source>
        <dbReference type="Proteomes" id="UP000001514"/>
    </source>
</evidence>
<evidence type="ECO:0000256" key="4">
    <source>
        <dbReference type="ARBA" id="ARBA00023002"/>
    </source>
</evidence>
<dbReference type="InParanoid" id="D8R0C2"/>
<keyword evidence="4 7" id="KW-0560">Oxidoreductase</keyword>
<proteinExistence type="inferred from homology"/>